<dbReference type="InterPro" id="IPR056884">
    <property type="entry name" value="NPHP3-like_N"/>
</dbReference>
<keyword evidence="4" id="KW-1185">Reference proteome</keyword>
<dbReference type="Pfam" id="PF24883">
    <property type="entry name" value="NPHP3_N"/>
    <property type="match status" value="1"/>
</dbReference>
<name>A0A1H7A4Y6_9FIRM</name>
<gene>
    <name evidence="3" type="ORF">SAMN05660742_111144</name>
</gene>
<dbReference type="RefSeq" id="WP_091832016.1">
    <property type="nucleotide sequence ID" value="NZ_FNZK01000011.1"/>
</dbReference>
<keyword evidence="1" id="KW-0677">Repeat</keyword>
<reference evidence="3 4" key="1">
    <citation type="submission" date="2016-10" db="EMBL/GenBank/DDBJ databases">
        <authorList>
            <person name="de Groot N.N."/>
        </authorList>
    </citation>
    <scope>NUCLEOTIDE SEQUENCE [LARGE SCALE GENOMIC DNA]</scope>
    <source>
        <strain evidence="3 4">DSM 2179</strain>
    </source>
</reference>
<dbReference type="EMBL" id="FNZK01000011">
    <property type="protein sequence ID" value="SEJ60518.1"/>
    <property type="molecule type" value="Genomic_DNA"/>
</dbReference>
<organism evidence="3 4">
    <name type="scientific">Propionispira arboris</name>
    <dbReference type="NCBI Taxonomy" id="84035"/>
    <lineage>
        <taxon>Bacteria</taxon>
        <taxon>Bacillati</taxon>
        <taxon>Bacillota</taxon>
        <taxon>Negativicutes</taxon>
        <taxon>Selenomonadales</taxon>
        <taxon>Selenomonadaceae</taxon>
        <taxon>Propionispira</taxon>
    </lineage>
</organism>
<feature type="domain" description="Nephrocystin 3-like N-terminal" evidence="2">
    <location>
        <begin position="34"/>
        <end position="148"/>
    </location>
</feature>
<dbReference type="STRING" id="84035.SAMN05660742_111144"/>
<sequence length="1629" mass="188335">MENLTNYCTTFPKQPKKEILFDVALQMIYDAFDGDRTMIFIKGKPFTGKTTLLSQFARKYSDKTFSFFIGKDYCTSSPQAFLSDICDQMIHCSYINRSGVWDEKIGTFDQDTLKTCFSSLYRDLKSAVKKGKGPFFFVIDGIQNLDQFEGETLRRLLPTGDDQGIYVLLSGDENTKYHYECEYLPVAKFSKDNLKDYFDDIEDLTDKDIDEIYNASGGVAGYIVEYKRQSEQNRNKDLKGNIPDNLTKLMERTWNASREKNIDFDMLAIITFSPEKINRNLLLDITGKKEDQLDDMIKKSQMIEVDETSGLLDLTIYKEFLMIKLKDFEDVANTAMIKYYLKEDNQEGAFTQLPIIYKRTSKYNDIVKLLTVENLVKQLTSPEGGLSLVRRNIKILIKMASESKDWSRVALFNLLDALITNILIEDPILENKIEALLSVDEYETALNEALRSSLPEDLLKLISPVCSYMQKKGLTLPPSAKKALNDAVDRMDNTIQLTPWIIDGLYNIAADLFSIDSNLGLKLLKKISKYDGNEIDNGNLVDMLCTKLAVNYNFEGEELETLKTLKTEIKNDSLREVALNAPSLILRMDTTGLFEQLKNIQDVSAKLFLLKAWCEEHKNEDNMSDVFFYAIQILYEDAGKTISIIYLRQFSIFILYFKNTEAVQKAIKLIDDLKETAIKSPKEEYARLEISLSEAENKFNIQGSVERFYSIYFECIEITELDVKCNILGRLLIGFHRVINGDNALYAEINNELKQSYKNLLDLSSEHFDAVYSLIIMLARYDHKLAVELAKKINLCDCRNNMFKEIARAYSCKTVSEIDFNFLIDLIYMITYIPLRDWLFTMVLRNLVLKDQNPDNKIIWILYDKLKNINNFKAMAICSACFMKWFKTDIRKVENLYSQMINSLEKISTKWARINIGYNIVNLLSTYDQDMAKKMIQYLSSDIFKGEYSEKRVLDTSVRTIKLSIKILKDLRNLSDFNDKLSLLEKNINKIPSAIDKMSLLCALAHLVLELNLNEKFNSIMKDCYKMIDDCQDNDTLSKLLFISAPLLFIYERSALFKKISVLSQYDKDRVLVNVIHYLINGILPDEDITSNQFTNRINSIIDARKFLEVLNHIKTDSMFSYGVEILVDALVEKKAMFKSKASLPEKHSLEIAETLKLQIDQKLPDEQNIKHRGYLIVCYGQITRLREAGADRAGKRWKEISFNWEEIESMVNNIANVSDKSLIYCLLSKNALYSNKGWCEKFVKAAENLLDYIPNQIDRSRRYYDVAKAYNDVSNKNSAEFLLKKSFELTQSIIHIKHKDEFLGKIIEEAYNISPNLANILATELDESTHNIHLGNIVNSMKLSNDPTKINKEKYISDRRILSRSLRKIYSSFQAGRLMLYNQDVLGKWVESVFGYDLETVNISINWYVENYLKSNTKATGELEILYTGLMKLVNTISKFETFLGVKQPAKEFQQEFYRSVDMEIFHYDENEKSMDFLKKWLIENVITYAKIYDPFFDANYLELLKVLKCDMRVTILLARKSKDVVDYMNDLSASWKSICDQSPESTRIYIYHTSSGKTPMHDRYIVTDKIGLQLGTSVNGLGKRETTIKPLNNDEKNKVEADLINPMILNPPREFGNEKLDYDCFRL</sequence>
<accession>A0A1H7A4Y6</accession>
<protein>
    <submittedName>
        <fullName evidence="3">AAA domain-containing protein</fullName>
    </submittedName>
</protein>
<evidence type="ECO:0000259" key="2">
    <source>
        <dbReference type="Pfam" id="PF24883"/>
    </source>
</evidence>
<dbReference type="Gene3D" id="3.40.50.300">
    <property type="entry name" value="P-loop containing nucleotide triphosphate hydrolases"/>
    <property type="match status" value="1"/>
</dbReference>
<dbReference type="InterPro" id="IPR027417">
    <property type="entry name" value="P-loop_NTPase"/>
</dbReference>
<evidence type="ECO:0000256" key="1">
    <source>
        <dbReference type="ARBA" id="ARBA00022737"/>
    </source>
</evidence>
<evidence type="ECO:0000313" key="4">
    <source>
        <dbReference type="Proteomes" id="UP000199662"/>
    </source>
</evidence>
<evidence type="ECO:0000313" key="3">
    <source>
        <dbReference type="EMBL" id="SEJ60518.1"/>
    </source>
</evidence>
<dbReference type="Proteomes" id="UP000199662">
    <property type="component" value="Unassembled WGS sequence"/>
</dbReference>
<proteinExistence type="predicted"/>
<dbReference type="SUPFAM" id="SSF52540">
    <property type="entry name" value="P-loop containing nucleoside triphosphate hydrolases"/>
    <property type="match status" value="1"/>
</dbReference>